<dbReference type="GeneID" id="24830694"/>
<gene>
    <name evidence="1" type="ORF">MSHOH_1490</name>
</gene>
<accession>A0A0E3SEN3</accession>
<organism evidence="1 2">
    <name type="scientific">Methanosarcina horonobensis HB-1 = JCM 15518</name>
    <dbReference type="NCBI Taxonomy" id="1434110"/>
    <lineage>
        <taxon>Archaea</taxon>
        <taxon>Methanobacteriati</taxon>
        <taxon>Methanobacteriota</taxon>
        <taxon>Stenosarchaea group</taxon>
        <taxon>Methanomicrobia</taxon>
        <taxon>Methanosarcinales</taxon>
        <taxon>Methanosarcinaceae</taxon>
        <taxon>Methanosarcina</taxon>
    </lineage>
</organism>
<dbReference type="AlphaFoldDB" id="A0A0E3SEN3"/>
<keyword evidence="2" id="KW-1185">Reference proteome</keyword>
<dbReference type="EMBL" id="CP009516">
    <property type="protein sequence ID" value="AKB77973.1"/>
    <property type="molecule type" value="Genomic_DNA"/>
</dbReference>
<sequence>MKNYMLAMLLGVLFTMLIGTGLAQNVETDDAEAFRQALEQDGFIVQEGELGYFDLIRLLEEGVLPSAYGNNPTTKYVAYFVPAASGHEIDERISRLTSTLGMSGNTTPFWNLGPDEAVVFVGRTPPECRYFSYDNFIMHRTIGNERRWIFANIADTVNNMVIKTEGTPDGSSGDPFNQTTVIIITADRGIDQRIRDAAQSAGYSDDIINTQVLPSVMLNMGLDNDSDTFASFVRPALFNDTQAGDDYINNTPATVFRITPNNTTELDPYDYPELRVRGTGQTEFDLTDDLEELRTAILNKYNESNATELPTSQAVPIGSDAIQRGINGVGPTNDAAYLWTANQTISSPTPPFYNTSEYYPFLQDSAITLGNDTDEFIIVYGVNHVATGKATYSNFAIYGADVWNGVRAITDADFNGSAEEYLPDNPNAKYLYVYKLARNCSEDDQYCYEVPYGQGVHGIELDQPLFIGWRAYLENTTKTGPSYSEILYDRAIKFDPMNSGNMSS</sequence>
<dbReference type="HOGENOM" id="CLU_030249_0_0_2"/>
<dbReference type="KEGG" id="mhor:MSHOH_1490"/>
<dbReference type="RefSeq" id="WP_048138737.1">
    <property type="nucleotide sequence ID" value="NZ_CP009516.1"/>
</dbReference>
<name>A0A0E3SEN3_9EURY</name>
<dbReference type="PATRIC" id="fig|1434110.4.peg.1863"/>
<reference evidence="1 2" key="1">
    <citation type="submission" date="2014-07" db="EMBL/GenBank/DDBJ databases">
        <title>Methanogenic archaea and the global carbon cycle.</title>
        <authorList>
            <person name="Henriksen J.R."/>
            <person name="Luke J."/>
            <person name="Reinhart S."/>
            <person name="Benedict M.N."/>
            <person name="Youngblut N.D."/>
            <person name="Metcalf M.E."/>
            <person name="Whitaker R.J."/>
            <person name="Metcalf W.W."/>
        </authorList>
    </citation>
    <scope>NUCLEOTIDE SEQUENCE [LARGE SCALE GENOMIC DNA]</scope>
    <source>
        <strain evidence="1 2">HB-1</strain>
    </source>
</reference>
<proteinExistence type="predicted"/>
<evidence type="ECO:0000313" key="1">
    <source>
        <dbReference type="EMBL" id="AKB77973.1"/>
    </source>
</evidence>
<dbReference type="STRING" id="1434110.MSHOH_1490"/>
<protein>
    <submittedName>
        <fullName evidence="1">Uncharacterized protein</fullName>
    </submittedName>
</protein>
<evidence type="ECO:0000313" key="2">
    <source>
        <dbReference type="Proteomes" id="UP000033101"/>
    </source>
</evidence>
<dbReference type="Proteomes" id="UP000033101">
    <property type="component" value="Chromosome"/>
</dbReference>